<comment type="caution">
    <text evidence="2">The sequence shown here is derived from an EMBL/GenBank/DDBJ whole genome shotgun (WGS) entry which is preliminary data.</text>
</comment>
<evidence type="ECO:0000313" key="2">
    <source>
        <dbReference type="EMBL" id="CAA7018345.1"/>
    </source>
</evidence>
<gene>
    <name evidence="2" type="ORF">MERR_LOCUS5580</name>
</gene>
<evidence type="ECO:0000259" key="1">
    <source>
        <dbReference type="PROSITE" id="PS00028"/>
    </source>
</evidence>
<keyword evidence="3" id="KW-1185">Reference proteome</keyword>
<feature type="domain" description="C2H2-type" evidence="1">
    <location>
        <begin position="20"/>
        <end position="41"/>
    </location>
</feature>
<dbReference type="OrthoDB" id="1078252at2759"/>
<protein>
    <recommendedName>
        <fullName evidence="1">C2H2-type domain-containing protein</fullName>
    </recommendedName>
</protein>
<organism evidence="2 3">
    <name type="scientific">Microthlaspi erraticum</name>
    <dbReference type="NCBI Taxonomy" id="1685480"/>
    <lineage>
        <taxon>Eukaryota</taxon>
        <taxon>Viridiplantae</taxon>
        <taxon>Streptophyta</taxon>
        <taxon>Embryophyta</taxon>
        <taxon>Tracheophyta</taxon>
        <taxon>Spermatophyta</taxon>
        <taxon>Magnoliopsida</taxon>
        <taxon>eudicotyledons</taxon>
        <taxon>Gunneridae</taxon>
        <taxon>Pentapetalae</taxon>
        <taxon>rosids</taxon>
        <taxon>malvids</taxon>
        <taxon>Brassicales</taxon>
        <taxon>Brassicaceae</taxon>
        <taxon>Coluteocarpeae</taxon>
        <taxon>Microthlaspi</taxon>
    </lineage>
</organism>
<dbReference type="EMBL" id="CACVBM020000377">
    <property type="protein sequence ID" value="CAA7018345.1"/>
    <property type="molecule type" value="Genomic_DNA"/>
</dbReference>
<dbReference type="PROSITE" id="PS00028">
    <property type="entry name" value="ZINC_FINGER_C2H2_1"/>
    <property type="match status" value="1"/>
</dbReference>
<proteinExistence type="predicted"/>
<dbReference type="InterPro" id="IPR013087">
    <property type="entry name" value="Znf_C2H2_type"/>
</dbReference>
<sequence>MIGGFCMKKDPMRFSKPQECSICRRIFVTPNALLAHFEAFHSNRLFSSFSSSVPAAASPTTVRHHPYRNPNPVLSTRNRFDLNFYRTGYLDEQGRFQKRDPAVAPPTNKTNILFGQNPNQRPTLMDLFPATLSEDDHTLPLLRQMEQRRSEVPVTRNDTAKWSSIDLKLRL</sequence>
<reference evidence="2" key="1">
    <citation type="submission" date="2020-01" db="EMBL/GenBank/DDBJ databases">
        <authorList>
            <person name="Mishra B."/>
        </authorList>
    </citation>
    <scope>NUCLEOTIDE SEQUENCE [LARGE SCALE GENOMIC DNA]</scope>
</reference>
<name>A0A6D2HQG0_9BRAS</name>
<accession>A0A6D2HQG0</accession>
<dbReference type="AlphaFoldDB" id="A0A6D2HQG0"/>
<dbReference type="Proteomes" id="UP000467841">
    <property type="component" value="Unassembled WGS sequence"/>
</dbReference>
<evidence type="ECO:0000313" key="3">
    <source>
        <dbReference type="Proteomes" id="UP000467841"/>
    </source>
</evidence>